<keyword evidence="1" id="KW-0285">Flavoprotein</keyword>
<dbReference type="GeneID" id="80346669"/>
<feature type="domain" description="FAD/NAD(P)-binding" evidence="4">
    <location>
        <begin position="9"/>
        <end position="314"/>
    </location>
</feature>
<keyword evidence="6" id="KW-1185">Reference proteome</keyword>
<evidence type="ECO:0000256" key="3">
    <source>
        <dbReference type="ARBA" id="ARBA00048132"/>
    </source>
</evidence>
<organism evidence="5 6">
    <name type="scientific">Nocardia wallacei</name>
    <dbReference type="NCBI Taxonomy" id="480035"/>
    <lineage>
        <taxon>Bacteria</taxon>
        <taxon>Bacillati</taxon>
        <taxon>Actinomycetota</taxon>
        <taxon>Actinomycetes</taxon>
        <taxon>Mycobacteriales</taxon>
        <taxon>Nocardiaceae</taxon>
        <taxon>Nocardia</taxon>
    </lineage>
</organism>
<accession>A0A7G1KGK4</accession>
<dbReference type="PANTHER" id="PTHR48105">
    <property type="entry name" value="THIOREDOXIN REDUCTASE 1-RELATED-RELATED"/>
    <property type="match status" value="1"/>
</dbReference>
<name>A0A7G1KGK4_9NOCA</name>
<dbReference type="PRINTS" id="PR00469">
    <property type="entry name" value="PNDRDTASEII"/>
</dbReference>
<dbReference type="Proteomes" id="UP000516173">
    <property type="component" value="Chromosome"/>
</dbReference>
<dbReference type="AlphaFoldDB" id="A0A7G1KGK4"/>
<comment type="catalytic activity">
    <reaction evidence="3">
        <text>[thioredoxin]-dithiol + NADP(+) = [thioredoxin]-disulfide + NADPH + H(+)</text>
        <dbReference type="Rhea" id="RHEA:20345"/>
        <dbReference type="Rhea" id="RHEA-COMP:10698"/>
        <dbReference type="Rhea" id="RHEA-COMP:10700"/>
        <dbReference type="ChEBI" id="CHEBI:15378"/>
        <dbReference type="ChEBI" id="CHEBI:29950"/>
        <dbReference type="ChEBI" id="CHEBI:50058"/>
        <dbReference type="ChEBI" id="CHEBI:57783"/>
        <dbReference type="ChEBI" id="CHEBI:58349"/>
        <dbReference type="EC" id="1.8.1.9"/>
    </reaction>
</comment>
<dbReference type="SUPFAM" id="SSF51905">
    <property type="entry name" value="FAD/NAD(P)-binding domain"/>
    <property type="match status" value="1"/>
</dbReference>
<evidence type="ECO:0000256" key="1">
    <source>
        <dbReference type="ARBA" id="ARBA00022630"/>
    </source>
</evidence>
<dbReference type="RefSeq" id="WP_187687615.1">
    <property type="nucleotide sequence ID" value="NZ_AP023396.1"/>
</dbReference>
<dbReference type="GO" id="GO:0004791">
    <property type="term" value="F:thioredoxin-disulfide reductase (NADPH) activity"/>
    <property type="evidence" value="ECO:0007669"/>
    <property type="project" value="UniProtKB-EC"/>
</dbReference>
<gene>
    <name evidence="5" type="ORF">NWFMUON74_21090</name>
</gene>
<evidence type="ECO:0000256" key="2">
    <source>
        <dbReference type="ARBA" id="ARBA00023002"/>
    </source>
</evidence>
<proteinExistence type="predicted"/>
<dbReference type="InterPro" id="IPR036188">
    <property type="entry name" value="FAD/NAD-bd_sf"/>
</dbReference>
<dbReference type="Pfam" id="PF07992">
    <property type="entry name" value="Pyr_redox_2"/>
    <property type="match status" value="1"/>
</dbReference>
<dbReference type="InterPro" id="IPR023753">
    <property type="entry name" value="FAD/NAD-binding_dom"/>
</dbReference>
<keyword evidence="2" id="KW-0560">Oxidoreductase</keyword>
<dbReference type="EMBL" id="AP023396">
    <property type="protein sequence ID" value="BCK54337.1"/>
    <property type="molecule type" value="Genomic_DNA"/>
</dbReference>
<evidence type="ECO:0000313" key="6">
    <source>
        <dbReference type="Proteomes" id="UP000516173"/>
    </source>
</evidence>
<dbReference type="InterPro" id="IPR050097">
    <property type="entry name" value="Ferredoxin-NADP_redctase_2"/>
</dbReference>
<reference evidence="5 6" key="1">
    <citation type="submission" date="2020-08" db="EMBL/GenBank/DDBJ databases">
        <title>Genome Sequencing of Nocardia wallacei strain FMUON74 and assembly.</title>
        <authorList>
            <person name="Toyokawa M."/>
            <person name="Uesaka K."/>
        </authorList>
    </citation>
    <scope>NUCLEOTIDE SEQUENCE [LARGE SCALE GENOMIC DNA]</scope>
    <source>
        <strain evidence="5 6">FMUON74</strain>
    </source>
</reference>
<dbReference type="KEGG" id="nwl:NWFMUON74_21090"/>
<evidence type="ECO:0000259" key="4">
    <source>
        <dbReference type="Pfam" id="PF07992"/>
    </source>
</evidence>
<evidence type="ECO:0000313" key="5">
    <source>
        <dbReference type="EMBL" id="BCK54337.1"/>
    </source>
</evidence>
<sequence>MTDELKDRYDVVVIGGGAAGLNGALMLARARRTVAVIDSGSPRNAPADGVHGLLGREGMSPAELLARGRAEVRSYGGHVVSGTVDTVVRADMAAVAQSGEGVRERGADGWAGGPGDGFTVVLQDGRRVRARRVLVTSGLVDELPDVDGLWERWGRDVVHCPYCHGWEVRDRAIGVLANGPMSVHGALLWRQWSDDVTLFCHTMAAPTGEQAEQLAARGIRVVTGEVANLEVSGDRLTGVRLADGTVIAREVLAAPPRMVARAGFLADLGLHPVAHPSGMGDHIPADPTGRTEVPGVWVAGNVADLAAQVGGAAAAGAVAGGQINADLITEETRRAVETSRAPFSATTEARVAELVTGDRRHGL</sequence>
<protein>
    <submittedName>
        <fullName evidence="5">Oxidoreductase</fullName>
    </submittedName>
</protein>
<dbReference type="PRINTS" id="PR00368">
    <property type="entry name" value="FADPNR"/>
</dbReference>
<dbReference type="Gene3D" id="3.50.50.60">
    <property type="entry name" value="FAD/NAD(P)-binding domain"/>
    <property type="match status" value="2"/>
</dbReference>